<organism evidence="1 2">
    <name type="scientific">Lactuca saligna</name>
    <name type="common">Willowleaf lettuce</name>
    <dbReference type="NCBI Taxonomy" id="75948"/>
    <lineage>
        <taxon>Eukaryota</taxon>
        <taxon>Viridiplantae</taxon>
        <taxon>Streptophyta</taxon>
        <taxon>Embryophyta</taxon>
        <taxon>Tracheophyta</taxon>
        <taxon>Spermatophyta</taxon>
        <taxon>Magnoliopsida</taxon>
        <taxon>eudicotyledons</taxon>
        <taxon>Gunneridae</taxon>
        <taxon>Pentapetalae</taxon>
        <taxon>asterids</taxon>
        <taxon>campanulids</taxon>
        <taxon>Asterales</taxon>
        <taxon>Asteraceae</taxon>
        <taxon>Cichorioideae</taxon>
        <taxon>Cichorieae</taxon>
        <taxon>Lactucinae</taxon>
        <taxon>Lactuca</taxon>
    </lineage>
</organism>
<proteinExistence type="predicted"/>
<dbReference type="EMBL" id="OX465080">
    <property type="protein sequence ID" value="CAI9282510.1"/>
    <property type="molecule type" value="Genomic_DNA"/>
</dbReference>
<protein>
    <recommendedName>
        <fullName evidence="3">RRM domain-containing protein</fullName>
    </recommendedName>
</protein>
<sequence length="114" mass="13255">MGGLRSVGRETQKITLRRSFAFTSQTFRQTIAMVRKSFQTFGKLVVIYIPGRKDKGGSFFAFIIYEGVKDIDSLVLTLNQVRCRHYLAKVNIIKYVKKLPYLFFLQDPIELVKR</sequence>
<reference evidence="1" key="1">
    <citation type="submission" date="2023-04" db="EMBL/GenBank/DDBJ databases">
        <authorList>
            <person name="Vijverberg K."/>
            <person name="Xiong W."/>
            <person name="Schranz E."/>
        </authorList>
    </citation>
    <scope>NUCLEOTIDE SEQUENCE</scope>
</reference>
<keyword evidence="2" id="KW-1185">Reference proteome</keyword>
<dbReference type="GO" id="GO:0003676">
    <property type="term" value="F:nucleic acid binding"/>
    <property type="evidence" value="ECO:0007669"/>
    <property type="project" value="InterPro"/>
</dbReference>
<accession>A0AA35YYG6</accession>
<dbReference type="Proteomes" id="UP001177003">
    <property type="component" value="Chromosome 4"/>
</dbReference>
<evidence type="ECO:0000313" key="2">
    <source>
        <dbReference type="Proteomes" id="UP001177003"/>
    </source>
</evidence>
<dbReference type="InterPro" id="IPR035979">
    <property type="entry name" value="RBD_domain_sf"/>
</dbReference>
<dbReference type="SUPFAM" id="SSF54928">
    <property type="entry name" value="RNA-binding domain, RBD"/>
    <property type="match status" value="1"/>
</dbReference>
<gene>
    <name evidence="1" type="ORF">LSALG_LOCUS22146</name>
</gene>
<name>A0AA35YYG6_LACSI</name>
<evidence type="ECO:0008006" key="3">
    <source>
        <dbReference type="Google" id="ProtNLM"/>
    </source>
</evidence>
<dbReference type="AlphaFoldDB" id="A0AA35YYG6"/>
<evidence type="ECO:0000313" key="1">
    <source>
        <dbReference type="EMBL" id="CAI9282510.1"/>
    </source>
</evidence>